<feature type="transmembrane region" description="Helical" evidence="1">
    <location>
        <begin position="128"/>
        <end position="152"/>
    </location>
</feature>
<keyword evidence="1" id="KW-0812">Transmembrane</keyword>
<dbReference type="STRING" id="1192034.CAP_4104"/>
<reference evidence="3 4" key="1">
    <citation type="submission" date="2013-05" db="EMBL/GenBank/DDBJ databases">
        <title>Genome assembly of Chondromyces apiculatus DSM 436.</title>
        <authorList>
            <person name="Sharma G."/>
            <person name="Khatri I."/>
            <person name="Kaur C."/>
            <person name="Mayilraj S."/>
            <person name="Subramanian S."/>
        </authorList>
    </citation>
    <scope>NUCLEOTIDE SEQUENCE [LARGE SCALE GENOMIC DNA]</scope>
    <source>
        <strain evidence="3 4">DSM 436</strain>
    </source>
</reference>
<feature type="transmembrane region" description="Helical" evidence="1">
    <location>
        <begin position="69"/>
        <end position="92"/>
    </location>
</feature>
<accession>A0A017TH76</accession>
<keyword evidence="1" id="KW-0472">Membrane</keyword>
<protein>
    <submittedName>
        <fullName evidence="3">Uncharacterized protein</fullName>
    </submittedName>
</protein>
<evidence type="ECO:0000256" key="1">
    <source>
        <dbReference type="SAM" id="Phobius"/>
    </source>
</evidence>
<feature type="chain" id="PRO_5001496628" evidence="2">
    <location>
        <begin position="36"/>
        <end position="192"/>
    </location>
</feature>
<keyword evidence="4" id="KW-1185">Reference proteome</keyword>
<keyword evidence="1" id="KW-1133">Transmembrane helix</keyword>
<sequence length="192" mass="20038">MVVPVQVIRRFVSMAGLLPALAALTALTLPGVASAQEPVVLPRTLPFLDKAPPPPGYRLEMRPNTTMSVVGASIFGGAYVSSVLLAGTLVTVEGNNPEDWAALFAPIVGPFVTMGTGEDVGFGPRGNATAAVLLLVDGVTQVTGAALFIAGLMTDHKIWVRGDIPLKPQAERATPVPELMIGLRGAGLRMRF</sequence>
<evidence type="ECO:0000313" key="3">
    <source>
        <dbReference type="EMBL" id="EYF08574.1"/>
    </source>
</evidence>
<feature type="transmembrane region" description="Helical" evidence="1">
    <location>
        <begin position="99"/>
        <end position="116"/>
    </location>
</feature>
<gene>
    <name evidence="3" type="ORF">CAP_4104</name>
</gene>
<keyword evidence="2" id="KW-0732">Signal</keyword>
<feature type="signal peptide" evidence="2">
    <location>
        <begin position="1"/>
        <end position="35"/>
    </location>
</feature>
<name>A0A017TH76_9BACT</name>
<evidence type="ECO:0000313" key="4">
    <source>
        <dbReference type="Proteomes" id="UP000019678"/>
    </source>
</evidence>
<dbReference type="EMBL" id="ASRX01000003">
    <property type="protein sequence ID" value="EYF08574.1"/>
    <property type="molecule type" value="Genomic_DNA"/>
</dbReference>
<organism evidence="3 4">
    <name type="scientific">Chondromyces apiculatus DSM 436</name>
    <dbReference type="NCBI Taxonomy" id="1192034"/>
    <lineage>
        <taxon>Bacteria</taxon>
        <taxon>Pseudomonadati</taxon>
        <taxon>Myxococcota</taxon>
        <taxon>Polyangia</taxon>
        <taxon>Polyangiales</taxon>
        <taxon>Polyangiaceae</taxon>
        <taxon>Chondromyces</taxon>
    </lineage>
</organism>
<proteinExistence type="predicted"/>
<dbReference type="AlphaFoldDB" id="A0A017TH76"/>
<dbReference type="Proteomes" id="UP000019678">
    <property type="component" value="Unassembled WGS sequence"/>
</dbReference>
<evidence type="ECO:0000256" key="2">
    <source>
        <dbReference type="SAM" id="SignalP"/>
    </source>
</evidence>
<comment type="caution">
    <text evidence="3">The sequence shown here is derived from an EMBL/GenBank/DDBJ whole genome shotgun (WGS) entry which is preliminary data.</text>
</comment>